<evidence type="ECO:0000256" key="16">
    <source>
        <dbReference type="SAM" id="MobiDB-lite"/>
    </source>
</evidence>
<evidence type="ECO:0000256" key="11">
    <source>
        <dbReference type="ARBA" id="ARBA00023015"/>
    </source>
</evidence>
<dbReference type="FunFam" id="3.30.160.60:FF:000194">
    <property type="entry name" value="Fez family zinc finger protein 2"/>
    <property type="match status" value="1"/>
</dbReference>
<organism evidence="18 19">
    <name type="scientific">Plakobranchus ocellatus</name>
    <dbReference type="NCBI Taxonomy" id="259542"/>
    <lineage>
        <taxon>Eukaryota</taxon>
        <taxon>Metazoa</taxon>
        <taxon>Spiralia</taxon>
        <taxon>Lophotrochozoa</taxon>
        <taxon>Mollusca</taxon>
        <taxon>Gastropoda</taxon>
        <taxon>Heterobranchia</taxon>
        <taxon>Euthyneura</taxon>
        <taxon>Panpulmonata</taxon>
        <taxon>Sacoglossa</taxon>
        <taxon>Placobranchoidea</taxon>
        <taxon>Plakobranchidae</taxon>
        <taxon>Plakobranchus</taxon>
    </lineage>
</organism>
<keyword evidence="3" id="KW-0217">Developmental protein</keyword>
<feature type="domain" description="C2H2-type" evidence="17">
    <location>
        <begin position="873"/>
        <end position="900"/>
    </location>
</feature>
<keyword evidence="11" id="KW-0805">Transcription regulation</keyword>
<evidence type="ECO:0000256" key="14">
    <source>
        <dbReference type="ARBA" id="ARBA00023242"/>
    </source>
</evidence>
<reference evidence="18 19" key="1">
    <citation type="journal article" date="2021" name="Elife">
        <title>Chloroplast acquisition without the gene transfer in kleptoplastic sea slugs, Plakobranchus ocellatus.</title>
        <authorList>
            <person name="Maeda T."/>
            <person name="Takahashi S."/>
            <person name="Yoshida T."/>
            <person name="Shimamura S."/>
            <person name="Takaki Y."/>
            <person name="Nagai Y."/>
            <person name="Toyoda A."/>
            <person name="Suzuki Y."/>
            <person name="Arimoto A."/>
            <person name="Ishii H."/>
            <person name="Satoh N."/>
            <person name="Nishiyama T."/>
            <person name="Hasebe M."/>
            <person name="Maruyama T."/>
            <person name="Minagawa J."/>
            <person name="Obokata J."/>
            <person name="Shigenobu S."/>
        </authorList>
    </citation>
    <scope>NUCLEOTIDE SEQUENCE [LARGE SCALE GENOMIC DNA]</scope>
</reference>
<evidence type="ECO:0000256" key="6">
    <source>
        <dbReference type="ARBA" id="ARBA00022737"/>
    </source>
</evidence>
<feature type="compositionally biased region" description="Basic and acidic residues" evidence="16">
    <location>
        <begin position="938"/>
        <end position="953"/>
    </location>
</feature>
<dbReference type="FunFam" id="3.30.160.60:FF:000164">
    <property type="entry name" value="Fez family zinc finger protein 2"/>
    <property type="match status" value="1"/>
</dbReference>
<dbReference type="PROSITE" id="PS00028">
    <property type="entry name" value="ZINC_FINGER_C2H2_1"/>
    <property type="match status" value="6"/>
</dbReference>
<dbReference type="GO" id="GO:0008270">
    <property type="term" value="F:zinc ion binding"/>
    <property type="evidence" value="ECO:0007669"/>
    <property type="project" value="UniProtKB-KW"/>
</dbReference>
<dbReference type="GO" id="GO:0030154">
    <property type="term" value="P:cell differentiation"/>
    <property type="evidence" value="ECO:0007669"/>
    <property type="project" value="UniProtKB-KW"/>
</dbReference>
<feature type="region of interest" description="Disordered" evidence="16">
    <location>
        <begin position="466"/>
        <end position="492"/>
    </location>
</feature>
<feature type="region of interest" description="Disordered" evidence="16">
    <location>
        <begin position="927"/>
        <end position="1000"/>
    </location>
</feature>
<dbReference type="Pfam" id="PF00096">
    <property type="entry name" value="zf-C2H2"/>
    <property type="match status" value="5"/>
</dbReference>
<feature type="compositionally biased region" description="Basic and acidic residues" evidence="16">
    <location>
        <begin position="664"/>
        <end position="691"/>
    </location>
</feature>
<feature type="compositionally biased region" description="Polar residues" evidence="16">
    <location>
        <begin position="714"/>
        <end position="728"/>
    </location>
</feature>
<dbReference type="Proteomes" id="UP000735302">
    <property type="component" value="Unassembled WGS sequence"/>
</dbReference>
<keyword evidence="12" id="KW-0238">DNA-binding</keyword>
<feature type="region of interest" description="Disordered" evidence="16">
    <location>
        <begin position="415"/>
        <end position="435"/>
    </location>
</feature>
<dbReference type="Gene3D" id="3.30.160.60">
    <property type="entry name" value="Classic Zinc Finger"/>
    <property type="match status" value="6"/>
</dbReference>
<feature type="domain" description="C2H2-type" evidence="17">
    <location>
        <begin position="817"/>
        <end position="844"/>
    </location>
</feature>
<keyword evidence="9" id="KW-0862">Zinc</keyword>
<dbReference type="Pfam" id="PF13912">
    <property type="entry name" value="zf-C2H2_6"/>
    <property type="match status" value="1"/>
</dbReference>
<evidence type="ECO:0000256" key="4">
    <source>
        <dbReference type="ARBA" id="ARBA00022491"/>
    </source>
</evidence>
<keyword evidence="5" id="KW-0479">Metal-binding</keyword>
<keyword evidence="14" id="KW-0539">Nucleus</keyword>
<comment type="subcellular location">
    <subcellularLocation>
        <location evidence="1">Nucleus</location>
    </subcellularLocation>
</comment>
<evidence type="ECO:0000259" key="17">
    <source>
        <dbReference type="PROSITE" id="PS50157"/>
    </source>
</evidence>
<keyword evidence="8" id="KW-0221">Differentiation</keyword>
<evidence type="ECO:0000313" key="19">
    <source>
        <dbReference type="Proteomes" id="UP000735302"/>
    </source>
</evidence>
<dbReference type="FunFam" id="3.30.160.60:FF:000103">
    <property type="entry name" value="FEZ family zinc finger 1"/>
    <property type="match status" value="1"/>
</dbReference>
<evidence type="ECO:0000256" key="1">
    <source>
        <dbReference type="ARBA" id="ARBA00004123"/>
    </source>
</evidence>
<keyword evidence="7 15" id="KW-0863">Zinc-finger</keyword>
<evidence type="ECO:0000313" key="18">
    <source>
        <dbReference type="EMBL" id="GFO21865.1"/>
    </source>
</evidence>
<protein>
    <submittedName>
        <fullName evidence="18">Fez family Zinc finger protein 2</fullName>
    </submittedName>
</protein>
<keyword evidence="4" id="KW-0678">Repressor</keyword>
<evidence type="ECO:0000256" key="15">
    <source>
        <dbReference type="PROSITE-ProRule" id="PRU00042"/>
    </source>
</evidence>
<accession>A0AAV4BMU5</accession>
<keyword evidence="13" id="KW-0804">Transcription</keyword>
<feature type="domain" description="C2H2-type" evidence="17">
    <location>
        <begin position="901"/>
        <end position="929"/>
    </location>
</feature>
<dbReference type="FunFam" id="3.30.160.60:FF:000227">
    <property type="entry name" value="fez family zinc finger protein 1"/>
    <property type="match status" value="1"/>
</dbReference>
<dbReference type="AlphaFoldDB" id="A0AAV4BMU5"/>
<dbReference type="EMBL" id="BLXT01005284">
    <property type="protein sequence ID" value="GFO21865.1"/>
    <property type="molecule type" value="Genomic_DNA"/>
</dbReference>
<dbReference type="PANTHER" id="PTHR14196">
    <property type="entry name" value="ODD-SKIPPED - RELATED"/>
    <property type="match status" value="1"/>
</dbReference>
<gene>
    <name evidence="18" type="ORF">PoB_004837000</name>
</gene>
<evidence type="ECO:0000256" key="2">
    <source>
        <dbReference type="ARBA" id="ARBA00006991"/>
    </source>
</evidence>
<feature type="domain" description="C2H2-type" evidence="17">
    <location>
        <begin position="845"/>
        <end position="872"/>
    </location>
</feature>
<comment type="similarity">
    <text evidence="2">Belongs to the krueppel C2H2-type zinc-finger protein family.</text>
</comment>
<feature type="compositionally biased region" description="Low complexity" evidence="16">
    <location>
        <begin position="960"/>
        <end position="970"/>
    </location>
</feature>
<proteinExistence type="inferred from homology"/>
<evidence type="ECO:0000256" key="12">
    <source>
        <dbReference type="ARBA" id="ARBA00023125"/>
    </source>
</evidence>
<dbReference type="FunFam" id="3.30.160.60:FF:000863">
    <property type="entry name" value="fez family zinc finger protein 2"/>
    <property type="match status" value="1"/>
</dbReference>
<evidence type="ECO:0000256" key="10">
    <source>
        <dbReference type="ARBA" id="ARBA00022902"/>
    </source>
</evidence>
<evidence type="ECO:0000256" key="9">
    <source>
        <dbReference type="ARBA" id="ARBA00022833"/>
    </source>
</evidence>
<dbReference type="InterPro" id="IPR036236">
    <property type="entry name" value="Znf_C2H2_sf"/>
</dbReference>
<evidence type="ECO:0000256" key="7">
    <source>
        <dbReference type="ARBA" id="ARBA00022771"/>
    </source>
</evidence>
<feature type="region of interest" description="Disordered" evidence="16">
    <location>
        <begin position="655"/>
        <end position="749"/>
    </location>
</feature>
<dbReference type="GO" id="GO:0005634">
    <property type="term" value="C:nucleus"/>
    <property type="evidence" value="ECO:0007669"/>
    <property type="project" value="UniProtKB-SubCell"/>
</dbReference>
<sequence>MADMTIVCKDSTQPCLTFGNVSAKDHRHINHNNNNINKICPESNTVMLSSSPSVTAARPARNALAFSIDSIMKGSTPAQSDLLAGDYGVASSNSWPEQDEDESIHVDDTSPPTPSSTPPASLKCPRDSTSNCDAACPSSPNATEGIICSNQESRLAQSECSPDVRDSNLPWGSGLCDSGNPNEQFNDALVKEVEMCKSPNLISSVQCLPQPHAKNNSKVMVRSEPHSHRLPSSPSSLSSPSPRSGDQPLSPCCDETSRNGTEPNVINKKINLIGPRKVNAFCSYTCQPASPLTAFSPPQKSPANALQRPCSNTGANTCSGKTIPASNSLLTSEQLSPSSQRQNSNAHAFVQYTRNDNGNSKSSILHTSLQRHSSILNTLQNQQQHCSAVPFHHPPSHPTLSHALFPANPLSLAPPNHLIHPHAQPHLLSGQPPSQDLREHLSQLYSSMIAHPATLMAAAAAATANHGIPSPAASSSKSNRMSVPSNIRSDTNPGIIPSPLEEYFLRAGTIGPQHSWLNPSFLHQLTVLPGLPPAQGFQGLPPATAQNLFHAMKQSQLYQSLLRGNENHADSLGLKHSSNVAVKGLHDSDNRGNQKTNAIAKYLHSFGPMSDMVQQLSPANVKSDSVFPDSLLQRPIQNSSVSNVAVSHRSNSHEIVSPCLSHDSSSHNHQDFRARSGDPGDGEERGDKIMIDDTEEEHGEQCLDLSSPGGSTGGTRNTSISSSSYNHQDNIDHQEDDMDNDQKSPLSKKHGAVLGKTQKLFTCPECGKVFNAHYNLTRHMPVHTGARPFVCKVCGKGFRQASTLCRHKIIHTSEKPHKCGTCGKAFNRSSTLNTHMRIHQGYKPYVCEFCGKGFHQKGNYKNHKLTHSTEKQYKCSVCSKAFHQIYNLTFHMHTHNDKKPYTCHVCGKGFCRNFDLKKHMRKLHEGSQITLASSGGRNSERGSNRSGDTKGGRGTDILTSPSPNSMSPSPARASGNSPSHAGNPHAGLGTPPHAHAHPQLFPGQAAFTNPAFLSRPTPLFASHQALACQRRLLSPYMVGPNPASILHKISSIM</sequence>
<dbReference type="SMART" id="SM00355">
    <property type="entry name" value="ZnF_C2H2"/>
    <property type="match status" value="6"/>
</dbReference>
<keyword evidence="6" id="KW-0677">Repeat</keyword>
<dbReference type="SUPFAM" id="SSF57667">
    <property type="entry name" value="beta-beta-alpha zinc fingers"/>
    <property type="match status" value="3"/>
</dbReference>
<comment type="caution">
    <text evidence="18">The sequence shown here is derived from an EMBL/GenBank/DDBJ whole genome shotgun (WGS) entry which is preliminary data.</text>
</comment>
<feature type="region of interest" description="Disordered" evidence="16">
    <location>
        <begin position="215"/>
        <end position="263"/>
    </location>
</feature>
<evidence type="ECO:0000256" key="5">
    <source>
        <dbReference type="ARBA" id="ARBA00022723"/>
    </source>
</evidence>
<dbReference type="PROSITE" id="PS50157">
    <property type="entry name" value="ZINC_FINGER_C2H2_2"/>
    <property type="match status" value="6"/>
</dbReference>
<dbReference type="GO" id="GO:0000977">
    <property type="term" value="F:RNA polymerase II transcription regulatory region sequence-specific DNA binding"/>
    <property type="evidence" value="ECO:0007669"/>
    <property type="project" value="TreeGrafter"/>
</dbReference>
<dbReference type="GO" id="GO:0007399">
    <property type="term" value="P:nervous system development"/>
    <property type="evidence" value="ECO:0007669"/>
    <property type="project" value="UniProtKB-KW"/>
</dbReference>
<keyword evidence="10" id="KW-0524">Neurogenesis</keyword>
<evidence type="ECO:0000256" key="8">
    <source>
        <dbReference type="ARBA" id="ARBA00022782"/>
    </source>
</evidence>
<keyword evidence="19" id="KW-1185">Reference proteome</keyword>
<dbReference type="InterPro" id="IPR013087">
    <property type="entry name" value="Znf_C2H2_type"/>
</dbReference>
<evidence type="ECO:0000256" key="13">
    <source>
        <dbReference type="ARBA" id="ARBA00023163"/>
    </source>
</evidence>
<feature type="compositionally biased region" description="Low complexity" evidence="16">
    <location>
        <begin position="230"/>
        <end position="244"/>
    </location>
</feature>
<evidence type="ECO:0000256" key="3">
    <source>
        <dbReference type="ARBA" id="ARBA00022473"/>
    </source>
</evidence>
<feature type="domain" description="C2H2-type" evidence="17">
    <location>
        <begin position="761"/>
        <end position="788"/>
    </location>
</feature>
<dbReference type="GO" id="GO:0000981">
    <property type="term" value="F:DNA-binding transcription factor activity, RNA polymerase II-specific"/>
    <property type="evidence" value="ECO:0007669"/>
    <property type="project" value="TreeGrafter"/>
</dbReference>
<dbReference type="InterPro" id="IPR050717">
    <property type="entry name" value="C2H2-ZF_Transcription_Reg"/>
</dbReference>
<feature type="compositionally biased region" description="Polar residues" evidence="16">
    <location>
        <begin position="472"/>
        <end position="492"/>
    </location>
</feature>
<name>A0AAV4BMU5_9GAST</name>
<feature type="region of interest" description="Disordered" evidence="16">
    <location>
        <begin position="89"/>
        <end position="124"/>
    </location>
</feature>
<dbReference type="PANTHER" id="PTHR14196:SF0">
    <property type="entry name" value="PROTEIN BOWEL"/>
    <property type="match status" value="1"/>
</dbReference>
<feature type="domain" description="C2H2-type" evidence="17">
    <location>
        <begin position="789"/>
        <end position="816"/>
    </location>
</feature>
<dbReference type="FunFam" id="3.30.160.60:FF:000251">
    <property type="entry name" value="FEZ family zinc finger 2"/>
    <property type="match status" value="1"/>
</dbReference>